<keyword evidence="3" id="KW-0560">Oxidoreductase</keyword>
<evidence type="ECO:0000256" key="2">
    <source>
        <dbReference type="ARBA" id="ARBA00022857"/>
    </source>
</evidence>
<dbReference type="RefSeq" id="WP_322878589.1">
    <property type="nucleotide sequence ID" value="NZ_JAVMIP010000011.1"/>
</dbReference>
<dbReference type="InterPro" id="IPR002734">
    <property type="entry name" value="RibDG_C"/>
</dbReference>
<feature type="transmembrane region" description="Helical" evidence="4">
    <location>
        <begin position="160"/>
        <end position="182"/>
    </location>
</feature>
<protein>
    <submittedName>
        <fullName evidence="6">RibD family protein</fullName>
    </submittedName>
</protein>
<name>A0AAE4JWG4_9CYAN</name>
<keyword evidence="4" id="KW-1133">Transmembrane helix</keyword>
<dbReference type="Gene3D" id="3.40.430.10">
    <property type="entry name" value="Dihydrofolate Reductase, subunit A"/>
    <property type="match status" value="1"/>
</dbReference>
<proteinExistence type="predicted"/>
<evidence type="ECO:0000256" key="4">
    <source>
        <dbReference type="SAM" id="Phobius"/>
    </source>
</evidence>
<dbReference type="Proteomes" id="UP001268256">
    <property type="component" value="Unassembled WGS sequence"/>
</dbReference>
<evidence type="ECO:0000259" key="5">
    <source>
        <dbReference type="Pfam" id="PF01872"/>
    </source>
</evidence>
<dbReference type="InterPro" id="IPR024072">
    <property type="entry name" value="DHFR-like_dom_sf"/>
</dbReference>
<accession>A0AAE4JWG4</accession>
<evidence type="ECO:0000313" key="6">
    <source>
        <dbReference type="EMBL" id="MDS3861345.1"/>
    </source>
</evidence>
<evidence type="ECO:0000313" key="7">
    <source>
        <dbReference type="Proteomes" id="UP001268256"/>
    </source>
</evidence>
<dbReference type="InterPro" id="IPR050765">
    <property type="entry name" value="Riboflavin_Biosynth_HTPR"/>
</dbReference>
<dbReference type="GO" id="GO:0008703">
    <property type="term" value="F:5-amino-6-(5-phosphoribosylamino)uracil reductase activity"/>
    <property type="evidence" value="ECO:0007669"/>
    <property type="project" value="InterPro"/>
</dbReference>
<evidence type="ECO:0000256" key="1">
    <source>
        <dbReference type="ARBA" id="ARBA00005104"/>
    </source>
</evidence>
<feature type="transmembrane region" description="Helical" evidence="4">
    <location>
        <begin position="188"/>
        <end position="207"/>
    </location>
</feature>
<evidence type="ECO:0000256" key="3">
    <source>
        <dbReference type="ARBA" id="ARBA00023002"/>
    </source>
</evidence>
<dbReference type="Pfam" id="PF01872">
    <property type="entry name" value="RibD_C"/>
    <property type="match status" value="1"/>
</dbReference>
<dbReference type="SUPFAM" id="SSF53597">
    <property type="entry name" value="Dihydrofolate reductase-like"/>
    <property type="match status" value="1"/>
</dbReference>
<dbReference type="GO" id="GO:0009231">
    <property type="term" value="P:riboflavin biosynthetic process"/>
    <property type="evidence" value="ECO:0007669"/>
    <property type="project" value="InterPro"/>
</dbReference>
<sequence length="248" mass="26647">MCQSRPWATVILAMSLDGKIAAARGPDQLFGSRHDYDHLEALVAQADGVIFGAATLRSGGTAMRVQREFLIQARLAQGKSAQPIQIVCSQSGKIDPNLRFFQQPIPRYLLTTKAGARAWLDQDNLDQDNFAQVLSPTTSDDQIDLVAAYEQLHGLGIKKLAVLGGGVLIASLLAAGLIDEWWVTLCPLVLGGTMAATPVAGLGFSVADAPRFQLVQSKQIGDELFLHYQVKSNKDGALTDSSANWSNT</sequence>
<dbReference type="AlphaFoldDB" id="A0AAE4JWG4"/>
<comment type="caution">
    <text evidence="6">The sequence shown here is derived from an EMBL/GenBank/DDBJ whole genome shotgun (WGS) entry which is preliminary data.</text>
</comment>
<dbReference type="PANTHER" id="PTHR38011:SF7">
    <property type="entry name" value="2,5-DIAMINO-6-RIBOSYLAMINO-4(3H)-PYRIMIDINONE 5'-PHOSPHATE REDUCTASE"/>
    <property type="match status" value="1"/>
</dbReference>
<keyword evidence="7" id="KW-1185">Reference proteome</keyword>
<keyword evidence="4" id="KW-0812">Transmembrane</keyword>
<dbReference type="EMBL" id="JAVMIP010000011">
    <property type="protein sequence ID" value="MDS3861345.1"/>
    <property type="molecule type" value="Genomic_DNA"/>
</dbReference>
<gene>
    <name evidence="6" type="ORF">RIF25_11050</name>
</gene>
<keyword evidence="2" id="KW-0521">NADP</keyword>
<dbReference type="PANTHER" id="PTHR38011">
    <property type="entry name" value="DIHYDROFOLATE REDUCTASE FAMILY PROTEIN (AFU_ORTHOLOGUE AFUA_8G06820)"/>
    <property type="match status" value="1"/>
</dbReference>
<organism evidence="6 7">
    <name type="scientific">Pseudocalidococcus azoricus BACA0444</name>
    <dbReference type="NCBI Taxonomy" id="2918990"/>
    <lineage>
        <taxon>Bacteria</taxon>
        <taxon>Bacillati</taxon>
        <taxon>Cyanobacteriota</taxon>
        <taxon>Cyanophyceae</taxon>
        <taxon>Acaryochloridales</taxon>
        <taxon>Thermosynechococcaceae</taxon>
        <taxon>Pseudocalidococcus</taxon>
        <taxon>Pseudocalidococcus azoricus</taxon>
    </lineage>
</organism>
<comment type="pathway">
    <text evidence="1">Cofactor biosynthesis; riboflavin biosynthesis.</text>
</comment>
<keyword evidence="4" id="KW-0472">Membrane</keyword>
<feature type="domain" description="Bacterial bifunctional deaminase-reductase C-terminal" evidence="5">
    <location>
        <begin position="6"/>
        <end position="224"/>
    </location>
</feature>
<reference evidence="7" key="1">
    <citation type="submission" date="2023-07" db="EMBL/GenBank/DDBJ databases">
        <authorList>
            <person name="Luz R."/>
            <person name="Cordeiro R."/>
            <person name="Fonseca A."/>
            <person name="Goncalves V."/>
        </authorList>
    </citation>
    <scope>NUCLEOTIDE SEQUENCE [LARGE SCALE GENOMIC DNA]</scope>
    <source>
        <strain evidence="7">BACA0444</strain>
    </source>
</reference>